<dbReference type="Pfam" id="PF01070">
    <property type="entry name" value="FMN_dh"/>
    <property type="match status" value="1"/>
</dbReference>
<dbReference type="Gene3D" id="3.20.20.70">
    <property type="entry name" value="Aldolase class I"/>
    <property type="match status" value="1"/>
</dbReference>
<dbReference type="GO" id="GO:0010181">
    <property type="term" value="F:FMN binding"/>
    <property type="evidence" value="ECO:0007669"/>
    <property type="project" value="InterPro"/>
</dbReference>
<dbReference type="AlphaFoldDB" id="A0A840UZW1"/>
<comment type="caution">
    <text evidence="9">The sequence shown here is derived from an EMBL/GenBank/DDBJ whole genome shotgun (WGS) entry which is preliminary data.</text>
</comment>
<dbReference type="EC" id="1.1.3.46" evidence="9"/>
<dbReference type="InterPro" id="IPR000262">
    <property type="entry name" value="FMN-dep_DH"/>
</dbReference>
<dbReference type="PANTHER" id="PTHR10578:SF107">
    <property type="entry name" value="2-HYDROXYACID OXIDASE 1"/>
    <property type="match status" value="1"/>
</dbReference>
<feature type="binding site" evidence="7">
    <location>
        <position position="138"/>
    </location>
    <ligand>
        <name>glyoxylate</name>
        <dbReference type="ChEBI" id="CHEBI:36655"/>
    </ligand>
</feature>
<keyword evidence="2 7" id="KW-0285">Flavoprotein</keyword>
<dbReference type="PIRSF" id="PIRSF000138">
    <property type="entry name" value="Al-hdrx_acd_dh"/>
    <property type="match status" value="1"/>
</dbReference>
<feature type="binding site" evidence="7">
    <location>
        <position position="257"/>
    </location>
    <ligand>
        <name>glyoxylate</name>
        <dbReference type="ChEBI" id="CHEBI:36655"/>
    </ligand>
</feature>
<dbReference type="EMBL" id="JACHFD010000006">
    <property type="protein sequence ID" value="MBB5351285.1"/>
    <property type="molecule type" value="Genomic_DNA"/>
</dbReference>
<feature type="binding site" evidence="7">
    <location>
        <position position="115"/>
    </location>
    <ligand>
        <name>FMN</name>
        <dbReference type="ChEBI" id="CHEBI:58210"/>
    </ligand>
</feature>
<gene>
    <name evidence="9" type="ORF">HNR46_001521</name>
</gene>
<evidence type="ECO:0000313" key="10">
    <source>
        <dbReference type="Proteomes" id="UP000557717"/>
    </source>
</evidence>
<evidence type="ECO:0000256" key="5">
    <source>
        <dbReference type="ARBA" id="ARBA00024042"/>
    </source>
</evidence>
<feature type="binding site" evidence="7">
    <location>
        <position position="173"/>
    </location>
    <ligand>
        <name>glyoxylate</name>
        <dbReference type="ChEBI" id="CHEBI:36655"/>
    </ligand>
</feature>
<keyword evidence="4 9" id="KW-0560">Oxidoreductase</keyword>
<proteinExistence type="inferred from homology"/>
<feature type="binding site" evidence="7">
    <location>
        <position position="136"/>
    </location>
    <ligand>
        <name>FMN</name>
        <dbReference type="ChEBI" id="CHEBI:58210"/>
    </ligand>
</feature>
<evidence type="ECO:0000256" key="7">
    <source>
        <dbReference type="PIRSR" id="PIRSR000138-2"/>
    </source>
</evidence>
<feature type="domain" description="FMN hydroxy acid dehydrogenase" evidence="8">
    <location>
        <begin position="7"/>
        <end position="362"/>
    </location>
</feature>
<sequence>MKTCLERIPQDVVALCDYERLAPEFLPPDIWAYLAGGAADERGLKVNQEAYRQWSIQPQVLVEMHGASSTLQLRGGQLPHPFFIAPMAAHRLFHAEGELATALGAAAMGAPLVMSCRASTPIEAMPRHLGVPLWFQLYVRKDREFMLGLVRRLEDAGCDGLVVTVDAPVSGIRNREQRAGFRFPEEIEAPHLVGEPAWPVVESVLDPRYLAELPTWEDLIWLKNQTRLPVWLKGVLSVADAQRAVEASFDGLVVSNHGGRTLDVLPAPLKVLPEISREVAGRIPVLVDGGIRRGTDAFIALALGADAVMVGRPMLYALAVAGAVGVAHALRILCHELEVAMLLAGCPTLPSIRGRVRPVMKG</sequence>
<evidence type="ECO:0000313" key="9">
    <source>
        <dbReference type="EMBL" id="MBB5351285.1"/>
    </source>
</evidence>
<dbReference type="PANTHER" id="PTHR10578">
    <property type="entry name" value="S -2-HYDROXY-ACID OXIDASE-RELATED"/>
    <property type="match status" value="1"/>
</dbReference>
<feature type="binding site" evidence="7">
    <location>
        <begin position="311"/>
        <end position="312"/>
    </location>
    <ligand>
        <name>FMN</name>
        <dbReference type="ChEBI" id="CHEBI:58210"/>
    </ligand>
</feature>
<evidence type="ECO:0000256" key="2">
    <source>
        <dbReference type="ARBA" id="ARBA00022630"/>
    </source>
</evidence>
<name>A0A840UZW1_9BACT</name>
<dbReference type="SUPFAM" id="SSF51395">
    <property type="entry name" value="FMN-linked oxidoreductases"/>
    <property type="match status" value="1"/>
</dbReference>
<feature type="binding site" evidence="7">
    <location>
        <position position="255"/>
    </location>
    <ligand>
        <name>FMN</name>
        <dbReference type="ChEBI" id="CHEBI:58210"/>
    </ligand>
</feature>
<keyword evidence="3 7" id="KW-0288">FMN</keyword>
<dbReference type="Proteomes" id="UP000557717">
    <property type="component" value="Unassembled WGS sequence"/>
</dbReference>
<dbReference type="InterPro" id="IPR037396">
    <property type="entry name" value="FMN_HAD"/>
</dbReference>
<organism evidence="9 10">
    <name type="scientific">Haloferula luteola</name>
    <dbReference type="NCBI Taxonomy" id="595692"/>
    <lineage>
        <taxon>Bacteria</taxon>
        <taxon>Pseudomonadati</taxon>
        <taxon>Verrucomicrobiota</taxon>
        <taxon>Verrucomicrobiia</taxon>
        <taxon>Verrucomicrobiales</taxon>
        <taxon>Verrucomicrobiaceae</taxon>
        <taxon>Haloferula</taxon>
    </lineage>
</organism>
<dbReference type="RefSeq" id="WP_184017327.1">
    <property type="nucleotide sequence ID" value="NZ_JACHFD010000006.1"/>
</dbReference>
<feature type="binding site" evidence="7">
    <location>
        <position position="33"/>
    </location>
    <ligand>
        <name>glyoxylate</name>
        <dbReference type="ChEBI" id="CHEBI:36655"/>
    </ligand>
</feature>
<feature type="active site" description="Proton acceptor" evidence="6">
    <location>
        <position position="257"/>
    </location>
</feature>
<comment type="cofactor">
    <cofactor evidence="1">
        <name>FMN</name>
        <dbReference type="ChEBI" id="CHEBI:58210"/>
    </cofactor>
</comment>
<accession>A0A840UZW1</accession>
<evidence type="ECO:0000256" key="4">
    <source>
        <dbReference type="ARBA" id="ARBA00023002"/>
    </source>
</evidence>
<evidence type="ECO:0000256" key="6">
    <source>
        <dbReference type="PIRSR" id="PIRSR000138-1"/>
    </source>
</evidence>
<dbReference type="InterPro" id="IPR012133">
    <property type="entry name" value="Alpha-hydoxy_acid_DH_FMN"/>
</dbReference>
<dbReference type="InterPro" id="IPR013785">
    <property type="entry name" value="Aldolase_TIM"/>
</dbReference>
<comment type="similarity">
    <text evidence="5">Belongs to the FMN-dependent alpha-hydroxy acid dehydrogenase family.</text>
</comment>
<dbReference type="PROSITE" id="PS51349">
    <property type="entry name" value="FMN_HYDROXY_ACID_DH_2"/>
    <property type="match status" value="1"/>
</dbReference>
<feature type="binding site" evidence="7">
    <location>
        <begin position="288"/>
        <end position="292"/>
    </location>
    <ligand>
        <name>FMN</name>
        <dbReference type="ChEBI" id="CHEBI:58210"/>
    </ligand>
</feature>
<protein>
    <submittedName>
        <fullName evidence="9">4-hydroxymandelate oxidase</fullName>
        <ecNumber evidence="9">1.1.3.46</ecNumber>
    </submittedName>
</protein>
<reference evidence="9 10" key="1">
    <citation type="submission" date="2020-08" db="EMBL/GenBank/DDBJ databases">
        <title>Genomic Encyclopedia of Type Strains, Phase IV (KMG-IV): sequencing the most valuable type-strain genomes for metagenomic binning, comparative biology and taxonomic classification.</title>
        <authorList>
            <person name="Goeker M."/>
        </authorList>
    </citation>
    <scope>NUCLEOTIDE SEQUENCE [LARGE SCALE GENOMIC DNA]</scope>
    <source>
        <strain evidence="9 10">YC6886</strain>
    </source>
</reference>
<dbReference type="CDD" id="cd02809">
    <property type="entry name" value="alpha_hydroxyacid_oxid_FMN"/>
    <property type="match status" value="1"/>
</dbReference>
<dbReference type="FunFam" id="3.20.20.70:FF:000029">
    <property type="entry name" value="L-lactate dehydrogenase"/>
    <property type="match status" value="1"/>
</dbReference>
<evidence type="ECO:0000259" key="8">
    <source>
        <dbReference type="PROSITE" id="PS51349"/>
    </source>
</evidence>
<feature type="binding site" evidence="7">
    <location>
        <position position="233"/>
    </location>
    <ligand>
        <name>FMN</name>
        <dbReference type="ChEBI" id="CHEBI:58210"/>
    </ligand>
</feature>
<feature type="binding site" evidence="7">
    <location>
        <position position="164"/>
    </location>
    <ligand>
        <name>FMN</name>
        <dbReference type="ChEBI" id="CHEBI:58210"/>
    </ligand>
</feature>
<feature type="binding site" evidence="7">
    <location>
        <position position="260"/>
    </location>
    <ligand>
        <name>glyoxylate</name>
        <dbReference type="ChEBI" id="CHEBI:36655"/>
    </ligand>
</feature>
<evidence type="ECO:0000256" key="3">
    <source>
        <dbReference type="ARBA" id="ARBA00022643"/>
    </source>
</evidence>
<evidence type="ECO:0000256" key="1">
    <source>
        <dbReference type="ARBA" id="ARBA00001917"/>
    </source>
</evidence>
<keyword evidence="10" id="KW-1185">Reference proteome</keyword>
<dbReference type="GO" id="GO:0016614">
    <property type="term" value="F:oxidoreductase activity, acting on CH-OH group of donors"/>
    <property type="evidence" value="ECO:0007669"/>
    <property type="project" value="UniProtKB-ARBA"/>
</dbReference>
<feature type="binding site" evidence="7">
    <location>
        <begin position="86"/>
        <end position="88"/>
    </location>
    <ligand>
        <name>FMN</name>
        <dbReference type="ChEBI" id="CHEBI:58210"/>
    </ligand>
</feature>